<evidence type="ECO:0000256" key="5">
    <source>
        <dbReference type="ARBA" id="ARBA00023273"/>
    </source>
</evidence>
<dbReference type="VEuPathDB" id="TriTrypDB:TcYC6_0096790"/>
<dbReference type="VEuPathDB" id="TriTrypDB:TcCLB.509171.100"/>
<dbReference type="Proteomes" id="UP000246121">
    <property type="component" value="Unassembled WGS sequence"/>
</dbReference>
<dbReference type="VEuPathDB" id="TriTrypDB:TcBrA4_0029260"/>
<dbReference type="Gene3D" id="2.60.40.10">
    <property type="entry name" value="Immunoglobulins"/>
    <property type="match status" value="4"/>
</dbReference>
<evidence type="ECO:0000313" key="10">
    <source>
        <dbReference type="Proteomes" id="UP000246121"/>
    </source>
</evidence>
<dbReference type="InterPro" id="IPR031549">
    <property type="entry name" value="ASH"/>
</dbReference>
<proteinExistence type="predicted"/>
<name>A0A2V2VJF8_TRYCR</name>
<comment type="caution">
    <text evidence="9">The sequence shown here is derived from an EMBL/GenBank/DDBJ whole genome shotgun (WGS) entry which is preliminary data.</text>
</comment>
<evidence type="ECO:0000256" key="2">
    <source>
        <dbReference type="ARBA" id="ARBA00004496"/>
    </source>
</evidence>
<evidence type="ECO:0000256" key="6">
    <source>
        <dbReference type="SAM" id="MobiDB-lite"/>
    </source>
</evidence>
<dbReference type="VEuPathDB" id="TriTrypDB:TCSYLVIO_003224"/>
<gene>
    <name evidence="9" type="ORF">C4B63_18g58</name>
</gene>
<dbReference type="InterPro" id="IPR033305">
    <property type="entry name" value="Hydin-like"/>
</dbReference>
<keyword evidence="4" id="KW-0969">Cilium</keyword>
<feature type="domain" description="HYDIN/VesB/CFA65-like Ig-like" evidence="8">
    <location>
        <begin position="581"/>
        <end position="682"/>
    </location>
</feature>
<evidence type="ECO:0000256" key="4">
    <source>
        <dbReference type="ARBA" id="ARBA00023069"/>
    </source>
</evidence>
<dbReference type="VEuPathDB" id="TriTrypDB:TcCLB.511749.9"/>
<keyword evidence="5" id="KW-0966">Cell projection</keyword>
<dbReference type="EMBL" id="PRFA01000018">
    <property type="protein sequence ID" value="PWU96569.1"/>
    <property type="molecule type" value="Genomic_DNA"/>
</dbReference>
<accession>A0A2V2VJF8</accession>
<feature type="domain" description="Abnormal spindle-like microcephaly-associated protein ASH" evidence="7">
    <location>
        <begin position="359"/>
        <end position="439"/>
    </location>
</feature>
<evidence type="ECO:0000259" key="7">
    <source>
        <dbReference type="Pfam" id="PF15780"/>
    </source>
</evidence>
<dbReference type="VEuPathDB" id="TriTrypDB:TcG_02277"/>
<dbReference type="VEuPathDB" id="TriTrypDB:C4B63_18g58"/>
<dbReference type="GO" id="GO:1904158">
    <property type="term" value="P:axonemal central apparatus assembly"/>
    <property type="evidence" value="ECO:0007669"/>
    <property type="project" value="TreeGrafter"/>
</dbReference>
<dbReference type="GO" id="GO:0005930">
    <property type="term" value="C:axoneme"/>
    <property type="evidence" value="ECO:0007669"/>
    <property type="project" value="TreeGrafter"/>
</dbReference>
<sequence length="1409" mass="156489">MPPGSTKQLTLRLYTDTVSGETISSIFRVKSITTMEGDDWDNTQTKSRWAVLSPAEDPDAVENSTSSESNTRKNLRKVLEAVPEPLYEVTDDLSLQKTLYVSYATEFASYKITLPMSGDMEISDKLTFPLTKIFQRRIATLRVKNTGLNVLPFSFEIHDPQRQSGREVGMPGVFTVEPASGKIDPRAYQDVSVIFAPKSIENTSQVLVGSFPHSLEPKIYISLQGTAECPLVHFNVPASDYLVSRVDGEAGTNLDPNTIPLMFYSCGLNSKCSVRFKVINPSTNTYRFEWISDPLSRRISPFRCLTPSGSIAAGKQYEMAFDYLSTSIGIREAKWSFFISGHMSVSFLLVGKTDEPKVFLHVSRVHFGGVTVGNKDERIIELENRENTSFPFEFDRTMLNSEDCCVGVKPLSGTIPPKSIMPLTVSFAPKDEVSVNFRLLCRVKRMSDPLTINVKGEGLRIHPSLTIEDDDDDDLAEPVFVPQLQMFHCFLGRVQPNTVVKKRFVLTNDGQCSMDYVMLVPEHRFLKLSPLSGTVGPKQRAVMSLVYFPTEEEILRNFKIQCRIDKVPVYNIRLGAVAYVPKVQLSFMNHDFGPCFITEFSSDSVVTKTLSMMNTETKESVALDCILSKNGIFELDGTSFVLSPGEMRNLVISFAPPEVGDFTSELQITFNGSYSIYIPLKGEGIIPRIEVPIRFIKLGGARIGERRVAELRLDCRSRAVTPISFVNCVDEALREKGISIFPNEPFLMRPREVRTVTVSFKPTARMPEFQRELRMLVCGREMPLVVVSAFCEDAEVHLDVQNILFNDVVVGTTAFRRIVIMNSGDISQRFRWDPTLSTESEMRIVPPTGLVRAHSEQVCEFVYTPKDAGNVFRRNVRVEFDDAPAATVNVEAHAAGRPKAEAVLTFSCCAKTTTTKTVPVDNPTDGTWTIKPVIDSRLWTAPKSFQINPRSTALLPVTYAPIFVSGEKDTATLFIPFHNGTARVIELEGVASHPIEEGKVAVKTIEAGTPHLENFEVYNSTTQPLRFQVNAQWTPELEKGMVSVKAPASIDVPAKQMKICAITFVLLKEGDFRGTVQFCCPEREDHTQVFDLALRVVPKKVSLRTELVAKVRNAAIHLMPVKNPLGKNAHANIRVENGSDVIFVDSSINIPPKGTVDVPIRFFPLVHKEYPVATVTATSVEIGTVSCQLLLRSKPPEPEKVTRVSCPLGQTTVFPLRFTHYCKSTCEFTVRFGSKVTPFSKVGSSSNVKMPGTTRPDGQEVSMEIQYEPTAVGEIKEFIEVFSPQAGLYIFPVLASCLPPQRQGPFLLRLGQVTSIPFRNVFLEPLILTLSTDSPSFVVLKTTETVAAKKTINIQVTYKPEEGGIVSQTGKLTVSGVNNGETLQWVYYLKCGVVDAGPSVATASFRGRE</sequence>
<dbReference type="VEuPathDB" id="TriTrypDB:TcCL_NonESM00574"/>
<reference evidence="9 10" key="1">
    <citation type="journal article" date="2018" name="Microb. Genom.">
        <title>Expanding an expanded genome: long-read sequencing of Trypanosoma cruzi.</title>
        <authorList>
            <person name="Berna L."/>
            <person name="Rodriguez M."/>
            <person name="Chiribao M.L."/>
            <person name="Parodi-Talice A."/>
            <person name="Pita S."/>
            <person name="Rijo G."/>
            <person name="Alvarez-Valin F."/>
            <person name="Robello C."/>
        </authorList>
    </citation>
    <scope>NUCLEOTIDE SEQUENCE [LARGE SCALE GENOMIC DNA]</scope>
    <source>
        <strain evidence="9 10">Dm28c</strain>
    </source>
</reference>
<organism evidence="9 10">
    <name type="scientific">Trypanosoma cruzi</name>
    <dbReference type="NCBI Taxonomy" id="5693"/>
    <lineage>
        <taxon>Eukaryota</taxon>
        <taxon>Discoba</taxon>
        <taxon>Euglenozoa</taxon>
        <taxon>Kinetoplastea</taxon>
        <taxon>Metakinetoplastina</taxon>
        <taxon>Trypanosomatida</taxon>
        <taxon>Trypanosomatidae</taxon>
        <taxon>Trypanosoma</taxon>
        <taxon>Schizotrypanum</taxon>
    </lineage>
</organism>
<dbReference type="PANTHER" id="PTHR23053">
    <property type="entry name" value="DLEC1 DELETED IN LUNG AND ESOPHAGEAL CANCER 1"/>
    <property type="match status" value="1"/>
</dbReference>
<dbReference type="VEuPathDB" id="TriTrypDB:C3747_28g244"/>
<dbReference type="GO" id="GO:0003341">
    <property type="term" value="P:cilium movement"/>
    <property type="evidence" value="ECO:0007669"/>
    <property type="project" value="TreeGrafter"/>
</dbReference>
<dbReference type="InterPro" id="IPR013783">
    <property type="entry name" value="Ig-like_fold"/>
</dbReference>
<comment type="subcellular location">
    <subcellularLocation>
        <location evidence="1">Cell projection</location>
        <location evidence="1">Cilium</location>
    </subcellularLocation>
    <subcellularLocation>
        <location evidence="2">Cytoplasm</location>
    </subcellularLocation>
</comment>
<dbReference type="VEuPathDB" id="TriTrypDB:ECC02_000307"/>
<dbReference type="VEuPathDB" id="TriTrypDB:BCY84_00999"/>
<feature type="region of interest" description="Disordered" evidence="6">
    <location>
        <begin position="52"/>
        <end position="73"/>
    </location>
</feature>
<keyword evidence="3" id="KW-0963">Cytoplasm</keyword>
<evidence type="ECO:0000256" key="1">
    <source>
        <dbReference type="ARBA" id="ARBA00004138"/>
    </source>
</evidence>
<dbReference type="Pfam" id="PF22544">
    <property type="entry name" value="HYDIN_VesB_CFA65-like_Ig"/>
    <property type="match status" value="1"/>
</dbReference>
<dbReference type="VEuPathDB" id="TriTrypDB:TCDM_01412"/>
<dbReference type="Pfam" id="PF15780">
    <property type="entry name" value="ASH"/>
    <property type="match status" value="1"/>
</dbReference>
<dbReference type="VEuPathDB" id="TriTrypDB:TcCLB.507023.220"/>
<dbReference type="VEuPathDB" id="TriTrypDB:Tc_MARK_1934"/>
<dbReference type="InterPro" id="IPR053879">
    <property type="entry name" value="HYDIN_VesB_CFA65-like_Ig"/>
</dbReference>
<protein>
    <submittedName>
        <fullName evidence="9">Uncharacterized protein</fullName>
    </submittedName>
</protein>
<evidence type="ECO:0000259" key="8">
    <source>
        <dbReference type="Pfam" id="PF22544"/>
    </source>
</evidence>
<evidence type="ECO:0000313" key="9">
    <source>
        <dbReference type="EMBL" id="PWU96569.1"/>
    </source>
</evidence>
<dbReference type="PANTHER" id="PTHR23053:SF0">
    <property type="entry name" value="HYDROCEPHALUS-INDUCING PROTEIN HOMOLOG"/>
    <property type="match status" value="1"/>
</dbReference>
<evidence type="ECO:0000256" key="3">
    <source>
        <dbReference type="ARBA" id="ARBA00022490"/>
    </source>
</evidence>